<evidence type="ECO:0000313" key="3">
    <source>
        <dbReference type="Proteomes" id="UP001595828"/>
    </source>
</evidence>
<accession>A0ABV8RLR6</accession>
<dbReference type="Gene3D" id="3.10.450.50">
    <property type="match status" value="1"/>
</dbReference>
<feature type="signal peptide" evidence="1">
    <location>
        <begin position="1"/>
        <end position="22"/>
    </location>
</feature>
<gene>
    <name evidence="2" type="ORF">ACFO0A_01535</name>
</gene>
<evidence type="ECO:0008006" key="4">
    <source>
        <dbReference type="Google" id="ProtNLM"/>
    </source>
</evidence>
<evidence type="ECO:0000256" key="1">
    <source>
        <dbReference type="SAM" id="SignalP"/>
    </source>
</evidence>
<dbReference type="PROSITE" id="PS51257">
    <property type="entry name" value="PROKAR_LIPOPROTEIN"/>
    <property type="match status" value="1"/>
</dbReference>
<sequence length="230" mass="24352">MRFAPFAATAIVALGLAGCAGGAGSNGARLRPSANPSAVIAAELAFAQAAQAKGRWTAFRDTSTDDAVMFTPQPVNAHQFLKGKPDPAQALKWQPYEVWSSCDGSLAVDKGAWQAAAGATGFFTTIWQRQRNGDYKWVYDGGDALPAPVPTAEMIGAHVASCEHLDKATPYPAILSPVGVRYLTGQSDDRSLRWTARVDAAGARVFRVELWNGVSYDEALRQDIAAPAAG</sequence>
<feature type="chain" id="PRO_5047342414" description="Lipoprotein" evidence="1">
    <location>
        <begin position="23"/>
        <end position="230"/>
    </location>
</feature>
<dbReference type="RefSeq" id="WP_379537219.1">
    <property type="nucleotide sequence ID" value="NZ_JBHSDR010000003.1"/>
</dbReference>
<dbReference type="Proteomes" id="UP001595828">
    <property type="component" value="Unassembled WGS sequence"/>
</dbReference>
<proteinExistence type="predicted"/>
<keyword evidence="1" id="KW-0732">Signal</keyword>
<dbReference type="EMBL" id="JBHSDR010000003">
    <property type="protein sequence ID" value="MFC4293734.1"/>
    <property type="molecule type" value="Genomic_DNA"/>
</dbReference>
<evidence type="ECO:0000313" key="2">
    <source>
        <dbReference type="EMBL" id="MFC4293734.1"/>
    </source>
</evidence>
<organism evidence="2 3">
    <name type="scientific">Novosphingobium tardum</name>
    <dbReference type="NCBI Taxonomy" id="1538021"/>
    <lineage>
        <taxon>Bacteria</taxon>
        <taxon>Pseudomonadati</taxon>
        <taxon>Pseudomonadota</taxon>
        <taxon>Alphaproteobacteria</taxon>
        <taxon>Sphingomonadales</taxon>
        <taxon>Sphingomonadaceae</taxon>
        <taxon>Novosphingobium</taxon>
    </lineage>
</organism>
<comment type="caution">
    <text evidence="2">The sequence shown here is derived from an EMBL/GenBank/DDBJ whole genome shotgun (WGS) entry which is preliminary data.</text>
</comment>
<reference evidence="3" key="1">
    <citation type="journal article" date="2019" name="Int. J. Syst. Evol. Microbiol.">
        <title>The Global Catalogue of Microorganisms (GCM) 10K type strain sequencing project: providing services to taxonomists for standard genome sequencing and annotation.</title>
        <authorList>
            <consortium name="The Broad Institute Genomics Platform"/>
            <consortium name="The Broad Institute Genome Sequencing Center for Infectious Disease"/>
            <person name="Wu L."/>
            <person name="Ma J."/>
        </authorList>
    </citation>
    <scope>NUCLEOTIDE SEQUENCE [LARGE SCALE GENOMIC DNA]</scope>
    <source>
        <strain evidence="3">CGMCC 1.12989</strain>
    </source>
</reference>
<name>A0ABV8RLR6_9SPHN</name>
<keyword evidence="3" id="KW-1185">Reference proteome</keyword>
<protein>
    <recommendedName>
        <fullName evidence="4">Lipoprotein</fullName>
    </recommendedName>
</protein>